<evidence type="ECO:0000313" key="2">
    <source>
        <dbReference type="EMBL" id="CAF0700166.1"/>
    </source>
</evidence>
<evidence type="ECO:0000313" key="3">
    <source>
        <dbReference type="Proteomes" id="UP000663859"/>
    </source>
</evidence>
<comment type="caution">
    <text evidence="2">The sequence shown here is derived from an EMBL/GenBank/DDBJ whole genome shotgun (WGS) entry which is preliminary data.</text>
</comment>
<reference evidence="2" key="1">
    <citation type="submission" date="2021-02" db="EMBL/GenBank/DDBJ databases">
        <authorList>
            <person name="Cremers G."/>
            <person name="Picone N."/>
        </authorList>
    </citation>
    <scope>NUCLEOTIDE SEQUENCE</scope>
    <source>
        <strain evidence="2">PQ17</strain>
    </source>
</reference>
<dbReference type="RefSeq" id="WP_174583389.1">
    <property type="nucleotide sequence ID" value="NZ_CAJNOB010000027.1"/>
</dbReference>
<dbReference type="AlphaFoldDB" id="A0A8J2FP42"/>
<name>A0A8J2FP42_9BACT</name>
<dbReference type="EMBL" id="CAJNOB010000027">
    <property type="protein sequence ID" value="CAF0700166.1"/>
    <property type="molecule type" value="Genomic_DNA"/>
</dbReference>
<accession>A0A8J2FP42</accession>
<proteinExistence type="predicted"/>
<dbReference type="Proteomes" id="UP000663859">
    <property type="component" value="Unassembled WGS sequence"/>
</dbReference>
<protein>
    <submittedName>
        <fullName evidence="2">Uncharacterized protein</fullName>
    </submittedName>
</protein>
<feature type="compositionally biased region" description="Basic and acidic residues" evidence="1">
    <location>
        <begin position="67"/>
        <end position="76"/>
    </location>
</feature>
<sequence>MGTVFGVNVLRQANDGERKEMQLRKADRALEERLDACDVWGACMRTQGNVGALLEEGSKANSSSSRDAARATDHRGKGLGVGAH</sequence>
<evidence type="ECO:0000256" key="1">
    <source>
        <dbReference type="SAM" id="MobiDB-lite"/>
    </source>
</evidence>
<organism evidence="2 3">
    <name type="scientific">Candidatus Methylacidithermus pantelleriae</name>
    <dbReference type="NCBI Taxonomy" id="2744239"/>
    <lineage>
        <taxon>Bacteria</taxon>
        <taxon>Pseudomonadati</taxon>
        <taxon>Verrucomicrobiota</taxon>
        <taxon>Methylacidiphilae</taxon>
        <taxon>Methylacidiphilales</taxon>
        <taxon>Methylacidiphilaceae</taxon>
        <taxon>Candidatus Methylacidithermus</taxon>
    </lineage>
</organism>
<gene>
    <name evidence="2" type="ORF">MPNT_330022</name>
</gene>
<feature type="region of interest" description="Disordered" evidence="1">
    <location>
        <begin position="55"/>
        <end position="84"/>
    </location>
</feature>
<keyword evidence="3" id="KW-1185">Reference proteome</keyword>